<dbReference type="PANTHER" id="PTHR43580">
    <property type="entry name" value="OXIDOREDUCTASE GLYR1-RELATED"/>
    <property type="match status" value="1"/>
</dbReference>
<dbReference type="PIRSF" id="PIRSF000103">
    <property type="entry name" value="HIBADH"/>
    <property type="match status" value="1"/>
</dbReference>
<dbReference type="InterPro" id="IPR015815">
    <property type="entry name" value="HIBADH-related"/>
</dbReference>
<dbReference type="Gene3D" id="3.40.50.720">
    <property type="entry name" value="NAD(P)-binding Rossmann-like Domain"/>
    <property type="match status" value="1"/>
</dbReference>
<evidence type="ECO:0000259" key="4">
    <source>
        <dbReference type="Pfam" id="PF14833"/>
    </source>
</evidence>
<keyword evidence="2" id="KW-0520">NAD</keyword>
<comment type="caution">
    <text evidence="5">The sequence shown here is derived from an EMBL/GenBank/DDBJ whole genome shotgun (WGS) entry which is preliminary data.</text>
</comment>
<evidence type="ECO:0000313" key="5">
    <source>
        <dbReference type="EMBL" id="GHB25660.1"/>
    </source>
</evidence>
<dbReference type="InterPro" id="IPR006115">
    <property type="entry name" value="6PGDH_NADP-bd"/>
</dbReference>
<sequence>MKIGFVGLGGMGQGMVGQLLEAGHDVTVWNRSKAPVEKLEAKGAKAAESPRKLAKSSEILITMLPDDSIVHGTLVESGALEALGKQAVHINMATVSVGFARGLAALHKRLGSHYVAAPVLGRPDVAAAGKLNIIAAGESAVVERITPILEAMGQKVWPVGEAPELANVVKIGANFMLASAIESMGEACALNEAHGVGRDTFLDIVTSTLFAAPAYQGYGKMIREASYTPAGMKMAWGLKDVGLAMQASHDSRVPLPFGGIVRDSLLEALARGDGDKDWAALAETPIGRAHLDKR</sequence>
<gene>
    <name evidence="5" type="ORF">GCM10009038_25960</name>
</gene>
<dbReference type="PANTHER" id="PTHR43580:SF2">
    <property type="entry name" value="CYTOKINE-LIKE NUCLEAR FACTOR N-PAC"/>
    <property type="match status" value="1"/>
</dbReference>
<dbReference type="Pfam" id="PF14833">
    <property type="entry name" value="NAD_binding_11"/>
    <property type="match status" value="1"/>
</dbReference>
<reference evidence="6" key="1">
    <citation type="journal article" date="2019" name="Int. J. Syst. Evol. Microbiol.">
        <title>The Global Catalogue of Microorganisms (GCM) 10K type strain sequencing project: providing services to taxonomists for standard genome sequencing and annotation.</title>
        <authorList>
            <consortium name="The Broad Institute Genomics Platform"/>
            <consortium name="The Broad Institute Genome Sequencing Center for Infectious Disease"/>
            <person name="Wu L."/>
            <person name="Ma J."/>
        </authorList>
    </citation>
    <scope>NUCLEOTIDE SEQUENCE [LARGE SCALE GENOMIC DNA]</scope>
    <source>
        <strain evidence="6">KCTC 32998</strain>
    </source>
</reference>
<keyword evidence="1" id="KW-0560">Oxidoreductase</keyword>
<feature type="domain" description="6-phosphogluconate dehydrogenase NADP-binding" evidence="3">
    <location>
        <begin position="2"/>
        <end position="157"/>
    </location>
</feature>
<dbReference type="Proteomes" id="UP000646745">
    <property type="component" value="Unassembled WGS sequence"/>
</dbReference>
<evidence type="ECO:0000256" key="1">
    <source>
        <dbReference type="ARBA" id="ARBA00023002"/>
    </source>
</evidence>
<dbReference type="InterPro" id="IPR029154">
    <property type="entry name" value="HIBADH-like_NADP-bd"/>
</dbReference>
<dbReference type="SUPFAM" id="SSF48179">
    <property type="entry name" value="6-phosphogluconate dehydrogenase C-terminal domain-like"/>
    <property type="match status" value="1"/>
</dbReference>
<dbReference type="EMBL" id="BMZI01000005">
    <property type="protein sequence ID" value="GHB25660.1"/>
    <property type="molecule type" value="Genomic_DNA"/>
</dbReference>
<feature type="domain" description="3-hydroxyisobutyrate dehydrogenase-like NAD-binding" evidence="4">
    <location>
        <begin position="167"/>
        <end position="282"/>
    </location>
</feature>
<proteinExistence type="predicted"/>
<evidence type="ECO:0000256" key="2">
    <source>
        <dbReference type="ARBA" id="ARBA00023027"/>
    </source>
</evidence>
<dbReference type="InterPro" id="IPR013328">
    <property type="entry name" value="6PGD_dom2"/>
</dbReference>
<accession>A0ABQ3E4F8</accession>
<dbReference type="SUPFAM" id="SSF51735">
    <property type="entry name" value="NAD(P)-binding Rossmann-fold domains"/>
    <property type="match status" value="1"/>
</dbReference>
<protein>
    <submittedName>
        <fullName evidence="5">Dehydrogenase</fullName>
    </submittedName>
</protein>
<dbReference type="RefSeq" id="WP_189445127.1">
    <property type="nucleotide sequence ID" value="NZ_BMZI01000005.1"/>
</dbReference>
<name>A0ABQ3E4F8_9GAMM</name>
<organism evidence="5 6">
    <name type="scientific">Salinicola rhizosphaerae</name>
    <dbReference type="NCBI Taxonomy" id="1443141"/>
    <lineage>
        <taxon>Bacteria</taxon>
        <taxon>Pseudomonadati</taxon>
        <taxon>Pseudomonadota</taxon>
        <taxon>Gammaproteobacteria</taxon>
        <taxon>Oceanospirillales</taxon>
        <taxon>Halomonadaceae</taxon>
        <taxon>Salinicola</taxon>
    </lineage>
</organism>
<dbReference type="InterPro" id="IPR008927">
    <property type="entry name" value="6-PGluconate_DH-like_C_sf"/>
</dbReference>
<dbReference type="InterPro" id="IPR036291">
    <property type="entry name" value="NAD(P)-bd_dom_sf"/>
</dbReference>
<evidence type="ECO:0000313" key="6">
    <source>
        <dbReference type="Proteomes" id="UP000646745"/>
    </source>
</evidence>
<dbReference type="InterPro" id="IPR051265">
    <property type="entry name" value="HIBADH-related_NP60_sf"/>
</dbReference>
<keyword evidence="6" id="KW-1185">Reference proteome</keyword>
<dbReference type="Pfam" id="PF03446">
    <property type="entry name" value="NAD_binding_2"/>
    <property type="match status" value="1"/>
</dbReference>
<dbReference type="Gene3D" id="1.10.1040.10">
    <property type="entry name" value="N-(1-d-carboxylethyl)-l-norvaline Dehydrogenase, domain 2"/>
    <property type="match status" value="1"/>
</dbReference>
<evidence type="ECO:0000259" key="3">
    <source>
        <dbReference type="Pfam" id="PF03446"/>
    </source>
</evidence>